<sequence length="63" mass="6780">MLVMGVLSCPLMLPLLRVMPLPMPLPSMPMPMLGVIRAKRSNTTAWTSVSYAFALAAGRTSFG</sequence>
<name>A0A101LYG6_PICGL</name>
<dbReference type="EMBL" id="LKAM01000007">
    <property type="protein sequence ID" value="KUM47651.1"/>
    <property type="molecule type" value="Genomic_DNA"/>
</dbReference>
<keyword evidence="1" id="KW-0732">Signal</keyword>
<evidence type="ECO:0000256" key="1">
    <source>
        <dbReference type="SAM" id="SignalP"/>
    </source>
</evidence>
<comment type="caution">
    <text evidence="2">The sequence shown here is derived from an EMBL/GenBank/DDBJ whole genome shotgun (WGS) entry which is preliminary data.</text>
</comment>
<evidence type="ECO:0000313" key="2">
    <source>
        <dbReference type="EMBL" id="KUM47651.1"/>
    </source>
</evidence>
<proteinExistence type="predicted"/>
<feature type="chain" id="PRO_5007100162" description="Secreted protein" evidence="1">
    <location>
        <begin position="19"/>
        <end position="63"/>
    </location>
</feature>
<keyword evidence="2" id="KW-0496">Mitochondrion</keyword>
<evidence type="ECO:0008006" key="3">
    <source>
        <dbReference type="Google" id="ProtNLM"/>
    </source>
</evidence>
<accession>A0A101LYG6</accession>
<dbReference type="AlphaFoldDB" id="A0A101LYG6"/>
<feature type="signal peptide" evidence="1">
    <location>
        <begin position="1"/>
        <end position="18"/>
    </location>
</feature>
<protein>
    <recommendedName>
        <fullName evidence="3">Secreted protein</fullName>
    </recommendedName>
</protein>
<geneLocation type="mitochondrion" evidence="2"/>
<reference evidence="2" key="1">
    <citation type="journal article" date="2015" name="Genome Biol. Evol.">
        <title>Organellar Genomes of White Spruce (Picea glauca): Assembly and Annotation.</title>
        <authorList>
            <person name="Jackman S.D."/>
            <person name="Warren R.L."/>
            <person name="Gibb E.A."/>
            <person name="Vandervalk B.P."/>
            <person name="Mohamadi H."/>
            <person name="Chu J."/>
            <person name="Raymond A."/>
            <person name="Pleasance S."/>
            <person name="Coope R."/>
            <person name="Wildung M.R."/>
            <person name="Ritland C.E."/>
            <person name="Bousquet J."/>
            <person name="Jones S.J."/>
            <person name="Bohlmann J."/>
            <person name="Birol I."/>
        </authorList>
    </citation>
    <scope>NUCLEOTIDE SEQUENCE [LARGE SCALE GENOMIC DNA]</scope>
    <source>
        <tissue evidence="2">Flushing bud</tissue>
    </source>
</reference>
<gene>
    <name evidence="2" type="ORF">ABT39_MTgene5838</name>
</gene>
<organism evidence="2">
    <name type="scientific">Picea glauca</name>
    <name type="common">White spruce</name>
    <name type="synonym">Pinus glauca</name>
    <dbReference type="NCBI Taxonomy" id="3330"/>
    <lineage>
        <taxon>Eukaryota</taxon>
        <taxon>Viridiplantae</taxon>
        <taxon>Streptophyta</taxon>
        <taxon>Embryophyta</taxon>
        <taxon>Tracheophyta</taxon>
        <taxon>Spermatophyta</taxon>
        <taxon>Pinopsida</taxon>
        <taxon>Pinidae</taxon>
        <taxon>Conifers I</taxon>
        <taxon>Pinales</taxon>
        <taxon>Pinaceae</taxon>
        <taxon>Picea</taxon>
    </lineage>
</organism>